<comment type="caution">
    <text evidence="3">The sequence shown here is derived from an EMBL/GenBank/DDBJ whole genome shotgun (WGS) entry which is preliminary data.</text>
</comment>
<feature type="domain" description="PPM-type phosphatase" evidence="2">
    <location>
        <begin position="11"/>
        <end position="241"/>
    </location>
</feature>
<name>A0ABT2NA73_9CYAN</name>
<evidence type="ECO:0000313" key="3">
    <source>
        <dbReference type="EMBL" id="MCT7979599.1"/>
    </source>
</evidence>
<keyword evidence="1" id="KW-0472">Membrane</keyword>
<dbReference type="Pfam" id="PF13672">
    <property type="entry name" value="PP2C_2"/>
    <property type="match status" value="1"/>
</dbReference>
<evidence type="ECO:0000256" key="1">
    <source>
        <dbReference type="SAM" id="Phobius"/>
    </source>
</evidence>
<evidence type="ECO:0000313" key="4">
    <source>
        <dbReference type="Proteomes" id="UP001525961"/>
    </source>
</evidence>
<dbReference type="EMBL" id="JAMXFA010000025">
    <property type="protein sequence ID" value="MCT7979599.1"/>
    <property type="molecule type" value="Genomic_DNA"/>
</dbReference>
<dbReference type="RefSeq" id="WP_261236305.1">
    <property type="nucleotide sequence ID" value="NZ_JAMXFA010000025.1"/>
</dbReference>
<dbReference type="Gene3D" id="3.60.40.10">
    <property type="entry name" value="PPM-type phosphatase domain"/>
    <property type="match status" value="1"/>
</dbReference>
<keyword evidence="1" id="KW-1133">Transmembrane helix</keyword>
<organism evidence="3 4">
    <name type="scientific">Laspinema olomoucense D3b</name>
    <dbReference type="NCBI Taxonomy" id="2953688"/>
    <lineage>
        <taxon>Bacteria</taxon>
        <taxon>Bacillati</taxon>
        <taxon>Cyanobacteriota</taxon>
        <taxon>Cyanophyceae</taxon>
        <taxon>Oscillatoriophycideae</taxon>
        <taxon>Oscillatoriales</taxon>
        <taxon>Laspinemataceae</taxon>
        <taxon>Laspinema</taxon>
        <taxon>Laspinema olomoucense</taxon>
    </lineage>
</organism>
<sequence length="382" mass="43460">MTWKAIAESAIGTSHQRQQIVCQDAGDYVVVGNILIGAVADGAGSATYSDIGSKLAVKSVISYLTAWVKWRKNQFKFKSLNFPLSEQEAEKIFIKTLSKVLSELNEETKKGYALKDLACTLLVVIATPQWIAAMQIGDGFIVIRAEESDTYQLLFQPEEKEYPNVSTFVTSNDVYNKMRFRIISGQQKFISVSTDGLERLAIDMKDLSNCMASNNFFKPFEEGITTRSQQEETESLQHWLNSPEVNAKTDDDKTLLVCLFESGPSAGPIFHNKNFYIDFYIQIFIASVTAGFIWNFQYHYSQWVLGNFASAIFIWTFIILLSIYYNWKFFEVINSTNISGKYTNNKFHILLQLMTCVLGAFIGALILYFMWIGFLHPHFSIK</sequence>
<accession>A0ABT2NA73</accession>
<evidence type="ECO:0000259" key="2">
    <source>
        <dbReference type="Pfam" id="PF13672"/>
    </source>
</evidence>
<dbReference type="SUPFAM" id="SSF81606">
    <property type="entry name" value="PP2C-like"/>
    <property type="match status" value="1"/>
</dbReference>
<keyword evidence="1" id="KW-0812">Transmembrane</keyword>
<dbReference type="InterPro" id="IPR036457">
    <property type="entry name" value="PPM-type-like_dom_sf"/>
</dbReference>
<dbReference type="Proteomes" id="UP001525961">
    <property type="component" value="Unassembled WGS sequence"/>
</dbReference>
<proteinExistence type="predicted"/>
<feature type="transmembrane region" description="Helical" evidence="1">
    <location>
        <begin position="347"/>
        <end position="374"/>
    </location>
</feature>
<keyword evidence="4" id="KW-1185">Reference proteome</keyword>
<dbReference type="InterPro" id="IPR001932">
    <property type="entry name" value="PPM-type_phosphatase-like_dom"/>
</dbReference>
<protein>
    <submittedName>
        <fullName evidence="3">Protein phosphatase 2C domain-containing protein</fullName>
    </submittedName>
</protein>
<reference evidence="3 4" key="1">
    <citation type="journal article" date="2022" name="Front. Microbiol.">
        <title>High genomic differentiation and limited gene flow indicate recent cryptic speciation within the genus Laspinema (cyanobacteria).</title>
        <authorList>
            <person name="Stanojkovic A."/>
            <person name="Skoupy S."/>
            <person name="Skaloud P."/>
            <person name="Dvorak P."/>
        </authorList>
    </citation>
    <scope>NUCLEOTIDE SEQUENCE [LARGE SCALE GENOMIC DNA]</scope>
    <source>
        <strain evidence="3 4">D3b</strain>
    </source>
</reference>
<gene>
    <name evidence="3" type="ORF">NG792_17935</name>
</gene>
<feature type="transmembrane region" description="Helical" evidence="1">
    <location>
        <begin position="279"/>
        <end position="296"/>
    </location>
</feature>
<feature type="transmembrane region" description="Helical" evidence="1">
    <location>
        <begin position="308"/>
        <end position="327"/>
    </location>
</feature>